<evidence type="ECO:0000256" key="13">
    <source>
        <dbReference type="RuleBase" id="RU000584"/>
    </source>
</evidence>
<dbReference type="InterPro" id="IPR036453">
    <property type="entry name" value="GluRdtase_dimer_dom_sf"/>
</dbReference>
<feature type="region of interest" description="Disordered" evidence="14">
    <location>
        <begin position="1"/>
        <end position="31"/>
    </location>
</feature>
<protein>
    <recommendedName>
        <fullName evidence="3 8">Glutamyl-tRNA reductase</fullName>
        <shortName evidence="8">GluTR</shortName>
        <ecNumber evidence="3 8">1.2.1.70</ecNumber>
    </recommendedName>
</protein>
<feature type="domain" description="Tetrapyrrole biosynthesis glutamyl-tRNA reductase dimerisation" evidence="15">
    <location>
        <begin position="357"/>
        <end position="458"/>
    </location>
</feature>
<comment type="pathway">
    <text evidence="1 8 13">Porphyrin-containing compound metabolism; protoporphyrin-IX biosynthesis; 5-aminolevulinate from L-glutamyl-tRNA(Glu): step 1/2.</text>
</comment>
<feature type="compositionally biased region" description="Low complexity" evidence="14">
    <location>
        <begin position="7"/>
        <end position="23"/>
    </location>
</feature>
<evidence type="ECO:0000256" key="14">
    <source>
        <dbReference type="SAM" id="MobiDB-lite"/>
    </source>
</evidence>
<dbReference type="InterPro" id="IPR018214">
    <property type="entry name" value="GluRdtase_CS"/>
</dbReference>
<dbReference type="FunFam" id="3.30.460.30:FF:000001">
    <property type="entry name" value="Glutamyl-tRNA reductase"/>
    <property type="match status" value="1"/>
</dbReference>
<dbReference type="CDD" id="cd05213">
    <property type="entry name" value="NAD_bind_Glutamyl_tRNA_reduct"/>
    <property type="match status" value="1"/>
</dbReference>
<comment type="subunit">
    <text evidence="8">Homodimer.</text>
</comment>
<dbReference type="SUPFAM" id="SSF51735">
    <property type="entry name" value="NAD(P)-binding Rossmann-fold domains"/>
    <property type="match status" value="1"/>
</dbReference>
<name>A0A5C5XSY9_9PLAN</name>
<evidence type="ECO:0000256" key="10">
    <source>
        <dbReference type="PIRSR" id="PIRSR000445-2"/>
    </source>
</evidence>
<evidence type="ECO:0000256" key="12">
    <source>
        <dbReference type="PIRSR" id="PIRSR000445-4"/>
    </source>
</evidence>
<dbReference type="EC" id="1.2.1.70" evidence="3 8"/>
<comment type="function">
    <text evidence="8">Catalyzes the NADPH-dependent reduction of glutamyl-tRNA(Glu) to glutamate 1-semialdehyde (GSA).</text>
</comment>
<dbReference type="GO" id="GO:0008883">
    <property type="term" value="F:glutamyl-tRNA reductase activity"/>
    <property type="evidence" value="ECO:0007669"/>
    <property type="project" value="UniProtKB-UniRule"/>
</dbReference>
<feature type="site" description="Important for activity" evidence="8 12">
    <location>
        <position position="135"/>
    </location>
</feature>
<evidence type="ECO:0000256" key="4">
    <source>
        <dbReference type="ARBA" id="ARBA00022857"/>
    </source>
</evidence>
<dbReference type="InterPro" id="IPR015896">
    <property type="entry name" value="4pyrrol_synth_GluRdtase_dimer"/>
</dbReference>
<dbReference type="SUPFAM" id="SSF69075">
    <property type="entry name" value="Glutamyl tRNA-reductase dimerization domain"/>
    <property type="match status" value="1"/>
</dbReference>
<dbReference type="Proteomes" id="UP000317238">
    <property type="component" value="Unassembled WGS sequence"/>
</dbReference>
<dbReference type="PIRSF" id="PIRSF000445">
    <property type="entry name" value="4pyrrol_synth_GluRdtase"/>
    <property type="match status" value="1"/>
</dbReference>
<evidence type="ECO:0000259" key="16">
    <source>
        <dbReference type="Pfam" id="PF01488"/>
    </source>
</evidence>
<comment type="miscellaneous">
    <text evidence="8">During catalysis, the active site Cys acts as a nucleophile attacking the alpha-carbonyl group of tRNA-bound glutamate with the formation of a thioester intermediate between enzyme and glutamate, and the concomitant release of tRNA(Glu). The thioester intermediate is finally reduced by direct hydride transfer from NADPH, to form the product GSA.</text>
</comment>
<comment type="domain">
    <text evidence="8">Possesses an unusual extended V-shaped dimeric structure with each monomer consisting of three distinct domains arranged along a curved 'spinal' alpha-helix. The N-terminal catalytic domain specifically recognizes the glutamate moiety of the substrate. The second domain is the NADPH-binding domain, and the third C-terminal domain is responsible for dimerization.</text>
</comment>
<dbReference type="HAMAP" id="MF_00087">
    <property type="entry name" value="Glu_tRNA_reductase"/>
    <property type="match status" value="1"/>
</dbReference>
<sequence length="461" mass="50968">MTKSDTPKSAPTSANSTSANSTTDVPVAQPANGSAGALQMIGCSHHDASVEFREKVSVPADQIDAFLGAFRNRFPRGELVLLSTCNRVELYAASPDPSTLDRRAFADFVANQQRLNSDDVLHQMIHRSGPEAVEHLFTVAASLDSMVLGEAQILSQVKQAYQQANVFGSTGPLTHAVFQAANRAAKRVQQETTIHRRRVSVPSVAVGEVVPEVFDSLADKRVVLCGAGEMAGETLRYLKDAGARDICVLNRSRPRAIELADQFQCESDDWEQLNQRLVGADLLIGTTSAAEPIVSAATFAQIHPRRRGKVLLILDLAVPRDFDPGIDDYSGVYLYQIDDLEAACTRNRREREKEWPKAKKIIAEETERFFHDLNHRATGPVIRRLRNQALEIKDDELVRLNNKLREMGIEEAAIKEIDKSFDRVVNKLLHPPLASLRDDAAEGHSRGLLEALRHLFNLGDD</sequence>
<dbReference type="Gene3D" id="3.40.50.720">
    <property type="entry name" value="NAD(P)-binding Rossmann-like Domain"/>
    <property type="match status" value="1"/>
</dbReference>
<evidence type="ECO:0000256" key="6">
    <source>
        <dbReference type="ARBA" id="ARBA00023244"/>
    </source>
</evidence>
<evidence type="ECO:0000259" key="15">
    <source>
        <dbReference type="Pfam" id="PF00745"/>
    </source>
</evidence>
<dbReference type="GO" id="GO:0019353">
    <property type="term" value="P:protoporphyrinogen IX biosynthetic process from glutamate"/>
    <property type="evidence" value="ECO:0007669"/>
    <property type="project" value="TreeGrafter"/>
</dbReference>
<dbReference type="InterPro" id="IPR036343">
    <property type="entry name" value="GluRdtase_N_sf"/>
</dbReference>
<evidence type="ECO:0000256" key="5">
    <source>
        <dbReference type="ARBA" id="ARBA00023002"/>
    </source>
</evidence>
<dbReference type="PANTHER" id="PTHR43013:SF1">
    <property type="entry name" value="GLUTAMYL-TRNA REDUCTASE"/>
    <property type="match status" value="1"/>
</dbReference>
<dbReference type="InterPro" id="IPR000343">
    <property type="entry name" value="4pyrrol_synth_GluRdtase"/>
</dbReference>
<feature type="active site" description="Nucleophile" evidence="8 9">
    <location>
        <position position="85"/>
    </location>
</feature>
<feature type="binding site" evidence="8 11">
    <location>
        <begin position="226"/>
        <end position="231"/>
    </location>
    <ligand>
        <name>NADP(+)</name>
        <dbReference type="ChEBI" id="CHEBI:58349"/>
    </ligand>
</feature>
<reference evidence="18 19" key="1">
    <citation type="submission" date="2019-02" db="EMBL/GenBank/DDBJ databases">
        <title>Deep-cultivation of Planctomycetes and their phenomic and genomic characterization uncovers novel biology.</title>
        <authorList>
            <person name="Wiegand S."/>
            <person name="Jogler M."/>
            <person name="Boedeker C."/>
            <person name="Pinto D."/>
            <person name="Vollmers J."/>
            <person name="Rivas-Marin E."/>
            <person name="Kohn T."/>
            <person name="Peeters S.H."/>
            <person name="Heuer A."/>
            <person name="Rast P."/>
            <person name="Oberbeckmann S."/>
            <person name="Bunk B."/>
            <person name="Jeske O."/>
            <person name="Meyerdierks A."/>
            <person name="Storesund J.E."/>
            <person name="Kallscheuer N."/>
            <person name="Luecker S."/>
            <person name="Lage O.M."/>
            <person name="Pohl T."/>
            <person name="Merkel B.J."/>
            <person name="Hornburger P."/>
            <person name="Mueller R.-W."/>
            <person name="Bruemmer F."/>
            <person name="Labrenz M."/>
            <person name="Spormann A.M."/>
            <person name="Op Den Camp H."/>
            <person name="Overmann J."/>
            <person name="Amann R."/>
            <person name="Jetten M.S.M."/>
            <person name="Mascher T."/>
            <person name="Medema M.H."/>
            <person name="Devos D.P."/>
            <person name="Kaster A.-K."/>
            <person name="Ovreas L."/>
            <person name="Rohde M."/>
            <person name="Galperin M.Y."/>
            <person name="Jogler C."/>
        </authorList>
    </citation>
    <scope>NUCLEOTIDE SEQUENCE [LARGE SCALE GENOMIC DNA]</scope>
    <source>
        <strain evidence="18 19">Pan14r</strain>
    </source>
</reference>
<comment type="similarity">
    <text evidence="2 8 13">Belongs to the glutamyl-tRNA reductase family.</text>
</comment>
<feature type="binding site" evidence="8 10">
    <location>
        <position position="145"/>
    </location>
    <ligand>
        <name>substrate</name>
    </ligand>
</feature>
<feature type="domain" description="Glutamyl-tRNA reductase N-terminal" evidence="17">
    <location>
        <begin position="41"/>
        <end position="192"/>
    </location>
</feature>
<dbReference type="NCBIfam" id="TIGR01035">
    <property type="entry name" value="hemA"/>
    <property type="match status" value="1"/>
</dbReference>
<feature type="binding site" evidence="8 10">
    <location>
        <begin position="84"/>
        <end position="87"/>
    </location>
    <ligand>
        <name>substrate</name>
    </ligand>
</feature>
<feature type="domain" description="Quinate/shikimate 5-dehydrogenase/glutamyl-tRNA reductase" evidence="16">
    <location>
        <begin position="211"/>
        <end position="342"/>
    </location>
</feature>
<evidence type="ECO:0000313" key="18">
    <source>
        <dbReference type="EMBL" id="TWT65719.1"/>
    </source>
</evidence>
<organism evidence="18 19">
    <name type="scientific">Crateriforma conspicua</name>
    <dbReference type="NCBI Taxonomy" id="2527996"/>
    <lineage>
        <taxon>Bacteria</taxon>
        <taxon>Pseudomonadati</taxon>
        <taxon>Planctomycetota</taxon>
        <taxon>Planctomycetia</taxon>
        <taxon>Planctomycetales</taxon>
        <taxon>Planctomycetaceae</taxon>
        <taxon>Crateriforma</taxon>
    </lineage>
</organism>
<dbReference type="InterPro" id="IPR015895">
    <property type="entry name" value="4pyrrol_synth_GluRdtase_N"/>
</dbReference>
<dbReference type="EMBL" id="SJPL01000002">
    <property type="protein sequence ID" value="TWT65719.1"/>
    <property type="molecule type" value="Genomic_DNA"/>
</dbReference>
<dbReference type="SUPFAM" id="SSF69742">
    <property type="entry name" value="Glutamyl tRNA-reductase catalytic, N-terminal domain"/>
    <property type="match status" value="1"/>
</dbReference>
<dbReference type="PROSITE" id="PS00747">
    <property type="entry name" value="GLUTR"/>
    <property type="match status" value="1"/>
</dbReference>
<dbReference type="Gene3D" id="3.30.460.30">
    <property type="entry name" value="Glutamyl-tRNA reductase, N-terminal domain"/>
    <property type="match status" value="1"/>
</dbReference>
<evidence type="ECO:0000256" key="2">
    <source>
        <dbReference type="ARBA" id="ARBA00005916"/>
    </source>
</evidence>
<keyword evidence="4 8" id="KW-0521">NADP</keyword>
<evidence type="ECO:0000313" key="19">
    <source>
        <dbReference type="Proteomes" id="UP000317238"/>
    </source>
</evidence>
<proteinExistence type="inferred from homology"/>
<dbReference type="Pfam" id="PF05201">
    <property type="entry name" value="GlutR_N"/>
    <property type="match status" value="1"/>
</dbReference>
<dbReference type="GO" id="GO:0050661">
    <property type="term" value="F:NADP binding"/>
    <property type="evidence" value="ECO:0007669"/>
    <property type="project" value="InterPro"/>
</dbReference>
<comment type="caution">
    <text evidence="18">The sequence shown here is derived from an EMBL/GenBank/DDBJ whole genome shotgun (WGS) entry which is preliminary data.</text>
</comment>
<dbReference type="InterPro" id="IPR036291">
    <property type="entry name" value="NAD(P)-bd_dom_sf"/>
</dbReference>
<dbReference type="AlphaFoldDB" id="A0A5C5XSY9"/>
<evidence type="ECO:0000256" key="9">
    <source>
        <dbReference type="PIRSR" id="PIRSR000445-1"/>
    </source>
</evidence>
<feature type="binding site" evidence="8 10">
    <location>
        <begin position="150"/>
        <end position="152"/>
    </location>
    <ligand>
        <name>substrate</name>
    </ligand>
</feature>
<dbReference type="PANTHER" id="PTHR43013">
    <property type="entry name" value="GLUTAMYL-TRNA REDUCTASE"/>
    <property type="match status" value="1"/>
</dbReference>
<evidence type="ECO:0000256" key="8">
    <source>
        <dbReference type="HAMAP-Rule" id="MF_00087"/>
    </source>
</evidence>
<keyword evidence="6 8" id="KW-0627">Porphyrin biosynthesis</keyword>
<accession>A0A5C5XSY9</accession>
<keyword evidence="19" id="KW-1185">Reference proteome</keyword>
<feature type="binding site" evidence="8 10">
    <location>
        <position position="156"/>
    </location>
    <ligand>
        <name>substrate</name>
    </ligand>
</feature>
<keyword evidence="5 8" id="KW-0560">Oxidoreductase</keyword>
<evidence type="ECO:0000256" key="7">
    <source>
        <dbReference type="ARBA" id="ARBA00047464"/>
    </source>
</evidence>
<dbReference type="UniPathway" id="UPA00251">
    <property type="reaction ID" value="UER00316"/>
</dbReference>
<dbReference type="InterPro" id="IPR006151">
    <property type="entry name" value="Shikm_DH/Glu-tRNA_Rdtase"/>
</dbReference>
<comment type="catalytic activity">
    <reaction evidence="7 8 13">
        <text>(S)-4-amino-5-oxopentanoate + tRNA(Glu) + NADP(+) = L-glutamyl-tRNA(Glu) + NADPH + H(+)</text>
        <dbReference type="Rhea" id="RHEA:12344"/>
        <dbReference type="Rhea" id="RHEA-COMP:9663"/>
        <dbReference type="Rhea" id="RHEA-COMP:9680"/>
        <dbReference type="ChEBI" id="CHEBI:15378"/>
        <dbReference type="ChEBI" id="CHEBI:57501"/>
        <dbReference type="ChEBI" id="CHEBI:57783"/>
        <dbReference type="ChEBI" id="CHEBI:58349"/>
        <dbReference type="ChEBI" id="CHEBI:78442"/>
        <dbReference type="ChEBI" id="CHEBI:78520"/>
        <dbReference type="EC" id="1.2.1.70"/>
    </reaction>
</comment>
<evidence type="ECO:0000256" key="11">
    <source>
        <dbReference type="PIRSR" id="PIRSR000445-3"/>
    </source>
</evidence>
<evidence type="ECO:0000256" key="1">
    <source>
        <dbReference type="ARBA" id="ARBA00005059"/>
    </source>
</evidence>
<dbReference type="Pfam" id="PF00745">
    <property type="entry name" value="GlutR_dimer"/>
    <property type="match status" value="1"/>
</dbReference>
<dbReference type="Pfam" id="PF01488">
    <property type="entry name" value="Shikimate_DH"/>
    <property type="match status" value="1"/>
</dbReference>
<gene>
    <name evidence="8 18" type="primary">hemA</name>
    <name evidence="18" type="ORF">Pan14r_52680</name>
</gene>
<evidence type="ECO:0000259" key="17">
    <source>
        <dbReference type="Pfam" id="PF05201"/>
    </source>
</evidence>
<evidence type="ECO:0000256" key="3">
    <source>
        <dbReference type="ARBA" id="ARBA00012970"/>
    </source>
</evidence>